<dbReference type="EMBL" id="LK032046">
    <property type="protein sequence ID" value="CDY14674.1"/>
    <property type="molecule type" value="Genomic_DNA"/>
</dbReference>
<name>A0A078FP49_BRANA</name>
<dbReference type="Gramene" id="CDY14674">
    <property type="protein sequence ID" value="CDY14674"/>
    <property type="gene ID" value="GSBRNA2T00084461001"/>
</dbReference>
<protein>
    <submittedName>
        <fullName evidence="1">BnaC05g19310D protein</fullName>
    </submittedName>
</protein>
<reference evidence="1 2" key="1">
    <citation type="journal article" date="2014" name="Science">
        <title>Plant genetics. Early allopolyploid evolution in the post-Neolithic Brassica napus oilseed genome.</title>
        <authorList>
            <person name="Chalhoub B."/>
            <person name="Denoeud F."/>
            <person name="Liu S."/>
            <person name="Parkin I.A."/>
            <person name="Tang H."/>
            <person name="Wang X."/>
            <person name="Chiquet J."/>
            <person name="Belcram H."/>
            <person name="Tong C."/>
            <person name="Samans B."/>
            <person name="Correa M."/>
            <person name="Da Silva C."/>
            <person name="Just J."/>
            <person name="Falentin C."/>
            <person name="Koh C.S."/>
            <person name="Le Clainche I."/>
            <person name="Bernard M."/>
            <person name="Bento P."/>
            <person name="Noel B."/>
            <person name="Labadie K."/>
            <person name="Alberti A."/>
            <person name="Charles M."/>
            <person name="Arnaud D."/>
            <person name="Guo H."/>
            <person name="Daviaud C."/>
            <person name="Alamery S."/>
            <person name="Jabbari K."/>
            <person name="Zhao M."/>
            <person name="Edger P.P."/>
            <person name="Chelaifa H."/>
            <person name="Tack D."/>
            <person name="Lassalle G."/>
            <person name="Mestiri I."/>
            <person name="Schnel N."/>
            <person name="Le Paslier M.C."/>
            <person name="Fan G."/>
            <person name="Renault V."/>
            <person name="Bayer P.E."/>
            <person name="Golicz A.A."/>
            <person name="Manoli S."/>
            <person name="Lee T.H."/>
            <person name="Thi V.H."/>
            <person name="Chalabi S."/>
            <person name="Hu Q."/>
            <person name="Fan C."/>
            <person name="Tollenaere R."/>
            <person name="Lu Y."/>
            <person name="Battail C."/>
            <person name="Shen J."/>
            <person name="Sidebottom C.H."/>
            <person name="Wang X."/>
            <person name="Canaguier A."/>
            <person name="Chauveau A."/>
            <person name="Berard A."/>
            <person name="Deniot G."/>
            <person name="Guan M."/>
            <person name="Liu Z."/>
            <person name="Sun F."/>
            <person name="Lim Y.P."/>
            <person name="Lyons E."/>
            <person name="Town C.D."/>
            <person name="Bancroft I."/>
            <person name="Wang X."/>
            <person name="Meng J."/>
            <person name="Ma J."/>
            <person name="Pires J.C."/>
            <person name="King G.J."/>
            <person name="Brunel D."/>
            <person name="Delourme R."/>
            <person name="Renard M."/>
            <person name="Aury J.M."/>
            <person name="Adams K.L."/>
            <person name="Batley J."/>
            <person name="Snowdon R.J."/>
            <person name="Tost J."/>
            <person name="Edwards D."/>
            <person name="Zhou Y."/>
            <person name="Hua W."/>
            <person name="Sharpe A.G."/>
            <person name="Paterson A.H."/>
            <person name="Guan C."/>
            <person name="Wincker P."/>
        </authorList>
    </citation>
    <scope>NUCLEOTIDE SEQUENCE [LARGE SCALE GENOMIC DNA]</scope>
    <source>
        <strain evidence="2">cv. Darmor-bzh</strain>
    </source>
</reference>
<accession>A0A078FP49</accession>
<evidence type="ECO:0000313" key="2">
    <source>
        <dbReference type="Proteomes" id="UP000028999"/>
    </source>
</evidence>
<evidence type="ECO:0000313" key="1">
    <source>
        <dbReference type="EMBL" id="CDY14674.1"/>
    </source>
</evidence>
<gene>
    <name evidence="1" type="primary">BnaC05g19310D</name>
    <name evidence="1" type="ORF">GSBRNA2T00084461001</name>
</gene>
<organism evidence="1 2">
    <name type="scientific">Brassica napus</name>
    <name type="common">Rape</name>
    <dbReference type="NCBI Taxonomy" id="3708"/>
    <lineage>
        <taxon>Eukaryota</taxon>
        <taxon>Viridiplantae</taxon>
        <taxon>Streptophyta</taxon>
        <taxon>Embryophyta</taxon>
        <taxon>Tracheophyta</taxon>
        <taxon>Spermatophyta</taxon>
        <taxon>Magnoliopsida</taxon>
        <taxon>eudicotyledons</taxon>
        <taxon>Gunneridae</taxon>
        <taxon>Pentapetalae</taxon>
        <taxon>rosids</taxon>
        <taxon>malvids</taxon>
        <taxon>Brassicales</taxon>
        <taxon>Brassicaceae</taxon>
        <taxon>Brassiceae</taxon>
        <taxon>Brassica</taxon>
    </lineage>
</organism>
<keyword evidence="2" id="KW-1185">Reference proteome</keyword>
<proteinExistence type="predicted"/>
<sequence>MLTLFASFNIQQHSRREQLRKDLIIIFVCIKKRLSTSDRRTNFVGGNKTSCPTT</sequence>
<dbReference type="Proteomes" id="UP000028999">
    <property type="component" value="Unassembled WGS sequence"/>
</dbReference>
<dbReference type="AlphaFoldDB" id="A0A078FP49"/>
<dbReference type="PaxDb" id="3708-A0A078FP49"/>